<organism evidence="4 5">
    <name type="scientific">candidate division TA06 bacterium B3_TA06</name>
    <dbReference type="NCBI Taxonomy" id="2012487"/>
    <lineage>
        <taxon>Bacteria</taxon>
        <taxon>Bacteria division TA06</taxon>
    </lineage>
</organism>
<evidence type="ECO:0000256" key="2">
    <source>
        <dbReference type="ARBA" id="ARBA00022801"/>
    </source>
</evidence>
<dbReference type="PANTHER" id="PTHR46124">
    <property type="entry name" value="D-AMINOACYL-TRNA DEACYLASE"/>
    <property type="match status" value="1"/>
</dbReference>
<dbReference type="InterPro" id="IPR001130">
    <property type="entry name" value="TatD-like"/>
</dbReference>
<feature type="binding site" evidence="3">
    <location>
        <position position="7"/>
    </location>
    <ligand>
        <name>a divalent metal cation</name>
        <dbReference type="ChEBI" id="CHEBI:60240"/>
        <label>1</label>
    </ligand>
</feature>
<keyword evidence="2 4" id="KW-0378">Hydrolase</keyword>
<feature type="binding site" evidence="3">
    <location>
        <position position="152"/>
    </location>
    <ligand>
        <name>a divalent metal cation</name>
        <dbReference type="ChEBI" id="CHEBI:60240"/>
        <label>2</label>
    </ligand>
</feature>
<evidence type="ECO:0000313" key="4">
    <source>
        <dbReference type="EMBL" id="TKJ39882.1"/>
    </source>
</evidence>
<dbReference type="PANTHER" id="PTHR46124:SF2">
    <property type="entry name" value="D-AMINOACYL-TRNA DEACYLASE"/>
    <property type="match status" value="1"/>
</dbReference>
<sequence>MFDTHTHLAHRSFRADREETFERARKAGVSHMLEISWDVASSEQALRFAEDHEGVWVAVGYHPHDSKDARNTPDYLQRLEEFSKHQKVKAIGEIGLDYYRDLSPRNVQKRVFIDQIELADELKLPMVIHCRDAMDEVLPIVAEQGYYRGVFHSISADSEQAQKIVGLGFYLGINGTLTYDSKRTKSWLPRVPKERLLIETDCPYLAPVPYRRQRNEPAYVRYVAEAVAKVLQIPTDDVAHITEDNGERLFGGES</sequence>
<dbReference type="GO" id="GO:0004536">
    <property type="term" value="F:DNA nuclease activity"/>
    <property type="evidence" value="ECO:0007669"/>
    <property type="project" value="InterPro"/>
</dbReference>
<dbReference type="Pfam" id="PF01026">
    <property type="entry name" value="TatD_DNase"/>
    <property type="match status" value="1"/>
</dbReference>
<dbReference type="CDD" id="cd01310">
    <property type="entry name" value="TatD_DNAse"/>
    <property type="match status" value="1"/>
</dbReference>
<evidence type="ECO:0000256" key="1">
    <source>
        <dbReference type="ARBA" id="ARBA00022723"/>
    </source>
</evidence>
<proteinExistence type="predicted"/>
<dbReference type="FunFam" id="3.20.20.140:FF:000005">
    <property type="entry name" value="TatD family hydrolase"/>
    <property type="match status" value="1"/>
</dbReference>
<accession>A0A532UYA7</accession>
<feature type="binding site" evidence="3">
    <location>
        <position position="93"/>
    </location>
    <ligand>
        <name>a divalent metal cation</name>
        <dbReference type="ChEBI" id="CHEBI:60240"/>
        <label>1</label>
    </ligand>
</feature>
<dbReference type="PIRSF" id="PIRSF005902">
    <property type="entry name" value="DNase_TatD"/>
    <property type="match status" value="1"/>
</dbReference>
<comment type="caution">
    <text evidence="4">The sequence shown here is derived from an EMBL/GenBank/DDBJ whole genome shotgun (WGS) entry which is preliminary data.</text>
</comment>
<dbReference type="NCBIfam" id="TIGR00010">
    <property type="entry name" value="YchF/TatD family DNA exonuclease"/>
    <property type="match status" value="1"/>
</dbReference>
<keyword evidence="1 3" id="KW-0479">Metal-binding</keyword>
<dbReference type="GO" id="GO:0046872">
    <property type="term" value="F:metal ion binding"/>
    <property type="evidence" value="ECO:0007669"/>
    <property type="project" value="UniProtKB-KW"/>
</dbReference>
<feature type="binding site" evidence="3">
    <location>
        <position position="5"/>
    </location>
    <ligand>
        <name>a divalent metal cation</name>
        <dbReference type="ChEBI" id="CHEBI:60240"/>
        <label>1</label>
    </ligand>
</feature>
<feature type="binding site" evidence="3">
    <location>
        <position position="129"/>
    </location>
    <ligand>
        <name>a divalent metal cation</name>
        <dbReference type="ChEBI" id="CHEBI:60240"/>
        <label>2</label>
    </ligand>
</feature>
<dbReference type="GO" id="GO:0016788">
    <property type="term" value="F:hydrolase activity, acting on ester bonds"/>
    <property type="evidence" value="ECO:0007669"/>
    <property type="project" value="InterPro"/>
</dbReference>
<dbReference type="GO" id="GO:0005829">
    <property type="term" value="C:cytosol"/>
    <property type="evidence" value="ECO:0007669"/>
    <property type="project" value="TreeGrafter"/>
</dbReference>
<feature type="binding site" evidence="3">
    <location>
        <position position="201"/>
    </location>
    <ligand>
        <name>a divalent metal cation</name>
        <dbReference type="ChEBI" id="CHEBI:60240"/>
        <label>1</label>
    </ligand>
</feature>
<evidence type="ECO:0000313" key="5">
    <source>
        <dbReference type="Proteomes" id="UP000317778"/>
    </source>
</evidence>
<dbReference type="Proteomes" id="UP000317778">
    <property type="component" value="Unassembled WGS sequence"/>
</dbReference>
<reference evidence="4 5" key="1">
    <citation type="submission" date="2017-06" db="EMBL/GenBank/DDBJ databases">
        <title>Novel microbial phyla capable of carbon fixation and sulfur reduction in deep-sea sediments.</title>
        <authorList>
            <person name="Huang J."/>
            <person name="Baker B."/>
            <person name="Wang Y."/>
        </authorList>
    </citation>
    <scope>NUCLEOTIDE SEQUENCE [LARGE SCALE GENOMIC DNA]</scope>
    <source>
        <strain evidence="4">B3_TA06</strain>
    </source>
</reference>
<dbReference type="InterPro" id="IPR018228">
    <property type="entry name" value="DNase_TatD-rel_CS"/>
</dbReference>
<name>A0A532UYA7_UNCT6</name>
<dbReference type="Gene3D" id="3.20.20.140">
    <property type="entry name" value="Metal-dependent hydrolases"/>
    <property type="match status" value="1"/>
</dbReference>
<dbReference type="SUPFAM" id="SSF51556">
    <property type="entry name" value="Metallo-dependent hydrolases"/>
    <property type="match status" value="1"/>
</dbReference>
<dbReference type="InterPro" id="IPR032466">
    <property type="entry name" value="Metal_Hydrolase"/>
</dbReference>
<dbReference type="AlphaFoldDB" id="A0A532UYA7"/>
<protein>
    <submittedName>
        <fullName evidence="4">Hydrolase TatD</fullName>
    </submittedName>
</protein>
<dbReference type="EMBL" id="NJBO01000022">
    <property type="protein sequence ID" value="TKJ39882.1"/>
    <property type="molecule type" value="Genomic_DNA"/>
</dbReference>
<dbReference type="InterPro" id="IPR015991">
    <property type="entry name" value="TatD/YcfH-like"/>
</dbReference>
<gene>
    <name evidence="4" type="ORF">CEE36_10150</name>
</gene>
<evidence type="ECO:0000256" key="3">
    <source>
        <dbReference type="PIRSR" id="PIRSR005902-1"/>
    </source>
</evidence>
<dbReference type="PROSITE" id="PS01090">
    <property type="entry name" value="TATD_2"/>
    <property type="match status" value="1"/>
</dbReference>